<proteinExistence type="inferred from homology"/>
<feature type="compositionally biased region" description="Basic residues" evidence="6">
    <location>
        <begin position="8"/>
        <end position="24"/>
    </location>
</feature>
<dbReference type="WBParaSite" id="MBELARI_LOCUS17138">
    <property type="protein sequence ID" value="MBELARI_LOCUS17138"/>
    <property type="gene ID" value="MBELARI_LOCUS17138"/>
</dbReference>
<name>A0AAF3J5B3_9BILA</name>
<dbReference type="GO" id="GO:0005730">
    <property type="term" value="C:nucleolus"/>
    <property type="evidence" value="ECO:0007669"/>
    <property type="project" value="UniProtKB-SubCell"/>
</dbReference>
<feature type="region of interest" description="Disordered" evidence="6">
    <location>
        <begin position="1"/>
        <end position="24"/>
    </location>
</feature>
<sequence length="423" mass="48162">MVGEKGGVKRKRPAASRVSRSKKRYWRKGADVGEIEEAAVQIQHEKDSGGQIAERADDDLFSIDRAPTAKEEKKFTKKQQAALKKISALATRNANEVSLPMFPKKPSKPLKKLPRPTVEVKKAMKTSVKKNFDLWETDLESKLVQSVPDAAKDGAAYYLQQTKKVQSKVPKTLRLKSSLLKAVEVPEAGASYNPELESYVSYVQEIAKDEMKTIAEEARSERRSKLASGESMVTSKDKWKEVMAGLEDDESNEVKMEAEDVNGESFLSGPVQVNPKTRRQRRKQKEQKEREQKRLSKKANESNVFRSKKILKKIAEEEAAHKDKLKMIGDKKALDDMTKRKKLGKGRFEEEETPFLLTEEITGSLRQLKPQGNLLADRMKSLQKRNILPIAGDRNQHRLKQKLRFKVKENRSHKEVKQGTVLR</sequence>
<dbReference type="InterPro" id="IPR011687">
    <property type="entry name" value="Nop53/GLTSCR2"/>
</dbReference>
<comment type="similarity">
    <text evidence="1 5">Belongs to the NOP53 family.</text>
</comment>
<dbReference type="Proteomes" id="UP000887575">
    <property type="component" value="Unassembled WGS sequence"/>
</dbReference>
<evidence type="ECO:0000256" key="6">
    <source>
        <dbReference type="SAM" id="MobiDB-lite"/>
    </source>
</evidence>
<keyword evidence="7" id="KW-1185">Reference proteome</keyword>
<evidence type="ECO:0000256" key="1">
    <source>
        <dbReference type="ARBA" id="ARBA00008838"/>
    </source>
</evidence>
<feature type="compositionally biased region" description="Basic residues" evidence="6">
    <location>
        <begin position="105"/>
        <end position="114"/>
    </location>
</feature>
<dbReference type="GO" id="GO:0000027">
    <property type="term" value="P:ribosomal large subunit assembly"/>
    <property type="evidence" value="ECO:0007669"/>
    <property type="project" value="UniProtKB-UniRule"/>
</dbReference>
<evidence type="ECO:0000256" key="2">
    <source>
        <dbReference type="ARBA" id="ARBA00018339"/>
    </source>
</evidence>
<dbReference type="PIRSF" id="PIRSF017302">
    <property type="entry name" value="Gltscr2"/>
    <property type="match status" value="1"/>
</dbReference>
<dbReference type="GO" id="GO:0006364">
    <property type="term" value="P:rRNA processing"/>
    <property type="evidence" value="ECO:0007669"/>
    <property type="project" value="TreeGrafter"/>
</dbReference>
<keyword evidence="4 5" id="KW-0539">Nucleus</keyword>
<dbReference type="AlphaFoldDB" id="A0AAF3J5B3"/>
<feature type="compositionally biased region" description="Basic and acidic residues" evidence="6">
    <location>
        <begin position="286"/>
        <end position="300"/>
    </location>
</feature>
<feature type="region of interest" description="Disordered" evidence="6">
    <location>
        <begin position="97"/>
        <end position="118"/>
    </location>
</feature>
<dbReference type="Pfam" id="PF07767">
    <property type="entry name" value="Nop53"/>
    <property type="match status" value="1"/>
</dbReference>
<reference evidence="8" key="1">
    <citation type="submission" date="2024-02" db="UniProtKB">
        <authorList>
            <consortium name="WormBaseParasite"/>
        </authorList>
    </citation>
    <scope>IDENTIFICATION</scope>
</reference>
<evidence type="ECO:0000313" key="8">
    <source>
        <dbReference type="WBParaSite" id="MBELARI_LOCUS17138"/>
    </source>
</evidence>
<evidence type="ECO:0000313" key="7">
    <source>
        <dbReference type="Proteomes" id="UP000887575"/>
    </source>
</evidence>
<comment type="function">
    <text evidence="5">May play a role in ribosome biogenesis.</text>
</comment>
<feature type="compositionally biased region" description="Basic residues" evidence="6">
    <location>
        <begin position="276"/>
        <end position="285"/>
    </location>
</feature>
<protein>
    <recommendedName>
        <fullName evidence="2 5">Ribosome biogenesis protein NOP53</fullName>
    </recommendedName>
</protein>
<dbReference type="GO" id="GO:0008097">
    <property type="term" value="F:5S rRNA binding"/>
    <property type="evidence" value="ECO:0007669"/>
    <property type="project" value="TreeGrafter"/>
</dbReference>
<dbReference type="GO" id="GO:0005654">
    <property type="term" value="C:nucleoplasm"/>
    <property type="evidence" value="ECO:0007669"/>
    <property type="project" value="UniProtKB-SubCell"/>
</dbReference>
<keyword evidence="3 5" id="KW-0690">Ribosome biogenesis</keyword>
<feature type="region of interest" description="Disordered" evidence="6">
    <location>
        <begin position="217"/>
        <end position="303"/>
    </location>
</feature>
<dbReference type="PANTHER" id="PTHR14211">
    <property type="entry name" value="GLIOMA SUPPRESSOR CANDIDATE REGION GENE 2"/>
    <property type="match status" value="1"/>
</dbReference>
<accession>A0AAF3J5B3</accession>
<evidence type="ECO:0000256" key="5">
    <source>
        <dbReference type="PIRNR" id="PIRNR017302"/>
    </source>
</evidence>
<evidence type="ECO:0000256" key="3">
    <source>
        <dbReference type="ARBA" id="ARBA00022517"/>
    </source>
</evidence>
<organism evidence="7 8">
    <name type="scientific">Mesorhabditis belari</name>
    <dbReference type="NCBI Taxonomy" id="2138241"/>
    <lineage>
        <taxon>Eukaryota</taxon>
        <taxon>Metazoa</taxon>
        <taxon>Ecdysozoa</taxon>
        <taxon>Nematoda</taxon>
        <taxon>Chromadorea</taxon>
        <taxon>Rhabditida</taxon>
        <taxon>Rhabditina</taxon>
        <taxon>Rhabditomorpha</taxon>
        <taxon>Rhabditoidea</taxon>
        <taxon>Rhabditidae</taxon>
        <taxon>Mesorhabditinae</taxon>
        <taxon>Mesorhabditis</taxon>
    </lineage>
</organism>
<dbReference type="PANTHER" id="PTHR14211:SF7">
    <property type="entry name" value="RIBOSOME BIOGENESIS PROTEIN NOP53"/>
    <property type="match status" value="1"/>
</dbReference>
<evidence type="ECO:0000256" key="4">
    <source>
        <dbReference type="ARBA" id="ARBA00023242"/>
    </source>
</evidence>
<comment type="subcellular location">
    <subcellularLocation>
        <location evidence="5">Nucleus</location>
        <location evidence="5">Nucleolus</location>
    </subcellularLocation>
    <subcellularLocation>
        <location evidence="5">Nucleus</location>
        <location evidence="5">Nucleoplasm</location>
    </subcellularLocation>
</comment>